<dbReference type="Gene3D" id="3.20.20.30">
    <property type="entry name" value="Luciferase-like domain"/>
    <property type="match status" value="1"/>
</dbReference>
<dbReference type="PIRSF" id="PIRSF000337">
    <property type="entry name" value="NTA_MOA"/>
    <property type="match status" value="1"/>
</dbReference>
<proteinExistence type="inferred from homology"/>
<dbReference type="FunFam" id="3.20.20.30:FF:000008">
    <property type="entry name" value="Xenobiotic compound monooxygenase A subunit"/>
    <property type="match status" value="1"/>
</dbReference>
<feature type="binding site" evidence="6">
    <location>
        <position position="154"/>
    </location>
    <ligand>
        <name>FMN</name>
        <dbReference type="ChEBI" id="CHEBI:58210"/>
    </ligand>
</feature>
<evidence type="ECO:0000256" key="7">
    <source>
        <dbReference type="SAM" id="MobiDB-lite"/>
    </source>
</evidence>
<dbReference type="CDD" id="cd01095">
    <property type="entry name" value="Nitrilotriacetate_monoxgenase"/>
    <property type="match status" value="1"/>
</dbReference>
<feature type="compositionally biased region" description="Polar residues" evidence="7">
    <location>
        <begin position="478"/>
        <end position="488"/>
    </location>
</feature>
<comment type="caution">
    <text evidence="9">The sequence shown here is derived from an EMBL/GenBank/DDBJ whole genome shotgun (WGS) entry which is preliminary data.</text>
</comment>
<organism evidence="9 10">
    <name type="scientific">Cellulomonas aerilata</name>
    <dbReference type="NCBI Taxonomy" id="515326"/>
    <lineage>
        <taxon>Bacteria</taxon>
        <taxon>Bacillati</taxon>
        <taxon>Actinomycetota</taxon>
        <taxon>Actinomycetes</taxon>
        <taxon>Micrococcales</taxon>
        <taxon>Cellulomonadaceae</taxon>
        <taxon>Cellulomonas</taxon>
    </lineage>
</organism>
<dbReference type="Proteomes" id="UP000321181">
    <property type="component" value="Unassembled WGS sequence"/>
</dbReference>
<evidence type="ECO:0000256" key="4">
    <source>
        <dbReference type="ARBA" id="ARBA00023033"/>
    </source>
</evidence>
<protein>
    <submittedName>
        <fullName evidence="9">N5,N10-methylene tetrahydromethanopterin reductase</fullName>
    </submittedName>
</protein>
<keyword evidence="3" id="KW-0560">Oxidoreductase</keyword>
<dbReference type="PANTHER" id="PTHR30011:SF16">
    <property type="entry name" value="C2H2 FINGER DOMAIN TRANSCRIPTION FACTOR (EUROFUNG)-RELATED"/>
    <property type="match status" value="1"/>
</dbReference>
<keyword evidence="2 6" id="KW-0288">FMN</keyword>
<evidence type="ECO:0000259" key="8">
    <source>
        <dbReference type="Pfam" id="PF00296"/>
    </source>
</evidence>
<feature type="binding site" evidence="6">
    <location>
        <position position="58"/>
    </location>
    <ligand>
        <name>FMN</name>
        <dbReference type="ChEBI" id="CHEBI:58210"/>
    </ligand>
</feature>
<evidence type="ECO:0000313" key="9">
    <source>
        <dbReference type="EMBL" id="GEO33180.1"/>
    </source>
</evidence>
<evidence type="ECO:0000256" key="1">
    <source>
        <dbReference type="ARBA" id="ARBA00022630"/>
    </source>
</evidence>
<dbReference type="GO" id="GO:0016705">
    <property type="term" value="F:oxidoreductase activity, acting on paired donors, with incorporation or reduction of molecular oxygen"/>
    <property type="evidence" value="ECO:0007669"/>
    <property type="project" value="InterPro"/>
</dbReference>
<comment type="similarity">
    <text evidence="5">Belongs to the NtaA/SnaA/DszA monooxygenase family.</text>
</comment>
<evidence type="ECO:0000256" key="2">
    <source>
        <dbReference type="ARBA" id="ARBA00022643"/>
    </source>
</evidence>
<gene>
    <name evidence="9" type="ORF">CAE01nite_09050</name>
</gene>
<feature type="domain" description="Luciferase-like" evidence="8">
    <location>
        <begin position="26"/>
        <end position="389"/>
    </location>
</feature>
<dbReference type="RefSeq" id="WP_146900638.1">
    <property type="nucleotide sequence ID" value="NZ_BAAARM010000002.1"/>
</dbReference>
<keyword evidence="4" id="KW-0503">Monooxygenase</keyword>
<evidence type="ECO:0000256" key="5">
    <source>
        <dbReference type="ARBA" id="ARBA00033748"/>
    </source>
</evidence>
<dbReference type="InterPro" id="IPR016215">
    <property type="entry name" value="NTA_MOA"/>
</dbReference>
<dbReference type="InterPro" id="IPR036661">
    <property type="entry name" value="Luciferase-like_sf"/>
</dbReference>
<keyword evidence="1 6" id="KW-0285">Flavoprotein</keyword>
<sequence length="488" mass="53512">MPQRIVLNAFDMTCVTHQSAGTWRHPDSQAWRYNTLDYWTSLARLLERGKFDSLFIADVVGVYDVYRGTVAASLTDAVQVPVNDPFMQVPAMAAVTEHLGFGVTSALTYEQPYALARKLSTLDHLTGGRVAWNVVTGYLNSAAINLGFDKQLGHDERYDLADEFLDVTYKLWEGSWDDDAVVRDKERGVFTDPAKVHPIGHRGEYYSVPGIHLTEPSPQRTPVIFQAGASPRGREFAAKHGEGIFISPATIEQARTISDDVRDRAERNGRSRDSVKIFVLVTVVTAETDEAAQAKFADYLSYASAEGALALYGGWTGVDFSQYDPDQPLVELENDSLRSVLASLANVDRERRWTPVDIVEQRSVGGMGPVVVGSAQTVADQLERWVDEGGIDGFNFAYAITPGTFEDLVDLVVPELQRRGRARTEYEGTTLRENLFGPGRVLAEDTHPARQYHGAFTGGASAADGTRDSRISERLAAGTSSGSRPAGV</sequence>
<dbReference type="NCBIfam" id="TIGR03860">
    <property type="entry name" value="FMN_nitrolo"/>
    <property type="match status" value="1"/>
</dbReference>
<feature type="binding site" evidence="6">
    <location>
        <position position="104"/>
    </location>
    <ligand>
        <name>FMN</name>
        <dbReference type="ChEBI" id="CHEBI:58210"/>
    </ligand>
</feature>
<accession>A0A512DAA1</accession>
<dbReference type="AlphaFoldDB" id="A0A512DAA1"/>
<feature type="region of interest" description="Disordered" evidence="7">
    <location>
        <begin position="454"/>
        <end position="488"/>
    </location>
</feature>
<dbReference type="InterPro" id="IPR051260">
    <property type="entry name" value="Diverse_substr_monoxygenases"/>
</dbReference>
<feature type="binding site" evidence="6">
    <location>
        <position position="230"/>
    </location>
    <ligand>
        <name>FMN</name>
        <dbReference type="ChEBI" id="CHEBI:58210"/>
    </ligand>
</feature>
<dbReference type="GO" id="GO:0004497">
    <property type="term" value="F:monooxygenase activity"/>
    <property type="evidence" value="ECO:0007669"/>
    <property type="project" value="UniProtKB-KW"/>
</dbReference>
<dbReference type="SUPFAM" id="SSF51679">
    <property type="entry name" value="Bacterial luciferase-like"/>
    <property type="match status" value="1"/>
</dbReference>
<dbReference type="OrthoDB" id="3265338at2"/>
<evidence type="ECO:0000256" key="3">
    <source>
        <dbReference type="ARBA" id="ARBA00023002"/>
    </source>
</evidence>
<feature type="binding site" evidence="6">
    <location>
        <position position="158"/>
    </location>
    <ligand>
        <name>FMN</name>
        <dbReference type="ChEBI" id="CHEBI:58210"/>
    </ligand>
</feature>
<evidence type="ECO:0000256" key="6">
    <source>
        <dbReference type="PIRSR" id="PIRSR000337-1"/>
    </source>
</evidence>
<name>A0A512DAA1_9CELL</name>
<evidence type="ECO:0000313" key="10">
    <source>
        <dbReference type="Proteomes" id="UP000321181"/>
    </source>
</evidence>
<reference evidence="9 10" key="1">
    <citation type="submission" date="2019-07" db="EMBL/GenBank/DDBJ databases">
        <title>Whole genome shotgun sequence of Cellulomonas aerilata NBRC 106308.</title>
        <authorList>
            <person name="Hosoyama A."/>
            <person name="Uohara A."/>
            <person name="Ohji S."/>
            <person name="Ichikawa N."/>
        </authorList>
    </citation>
    <scope>NUCLEOTIDE SEQUENCE [LARGE SCALE GENOMIC DNA]</scope>
    <source>
        <strain evidence="9 10">NBRC 106308</strain>
    </source>
</reference>
<keyword evidence="10" id="KW-1185">Reference proteome</keyword>
<dbReference type="Pfam" id="PF00296">
    <property type="entry name" value="Bac_luciferase"/>
    <property type="match status" value="1"/>
</dbReference>
<dbReference type="EMBL" id="BJYY01000004">
    <property type="protein sequence ID" value="GEO33180.1"/>
    <property type="molecule type" value="Genomic_DNA"/>
</dbReference>
<dbReference type="PANTHER" id="PTHR30011">
    <property type="entry name" value="ALKANESULFONATE MONOOXYGENASE-RELATED"/>
    <property type="match status" value="1"/>
</dbReference>
<dbReference type="InterPro" id="IPR011251">
    <property type="entry name" value="Luciferase-like_dom"/>
</dbReference>